<evidence type="ECO:0000256" key="2">
    <source>
        <dbReference type="ARBA" id="ARBA00023043"/>
    </source>
</evidence>
<dbReference type="AlphaFoldDB" id="A0A1F8H4U8"/>
<comment type="caution">
    <text evidence="4">The sequence shown here is derived from an EMBL/GenBank/DDBJ whole genome shotgun (WGS) entry which is preliminary data.</text>
</comment>
<dbReference type="SUPFAM" id="SSF48403">
    <property type="entry name" value="Ankyrin repeat"/>
    <property type="match status" value="1"/>
</dbReference>
<organism evidence="4 5">
    <name type="scientific">Candidatus Yanofskybacteria bacterium RIFCSPLOWO2_02_FULL_45_18</name>
    <dbReference type="NCBI Taxonomy" id="1802707"/>
    <lineage>
        <taxon>Bacteria</taxon>
        <taxon>Candidatus Yanofskyibacteriota</taxon>
    </lineage>
</organism>
<dbReference type="PROSITE" id="PS50297">
    <property type="entry name" value="ANK_REP_REGION"/>
    <property type="match status" value="1"/>
</dbReference>
<gene>
    <name evidence="4" type="ORF">A3J01_01525</name>
</gene>
<dbReference type="Proteomes" id="UP000177609">
    <property type="component" value="Unassembled WGS sequence"/>
</dbReference>
<dbReference type="PROSITE" id="PS50088">
    <property type="entry name" value="ANK_REPEAT"/>
    <property type="match status" value="2"/>
</dbReference>
<proteinExistence type="predicted"/>
<feature type="repeat" description="ANK" evidence="3">
    <location>
        <begin position="104"/>
        <end position="136"/>
    </location>
</feature>
<dbReference type="Pfam" id="PF12796">
    <property type="entry name" value="Ank_2"/>
    <property type="match status" value="1"/>
</dbReference>
<protein>
    <submittedName>
        <fullName evidence="4">Uncharacterized protein</fullName>
    </submittedName>
</protein>
<evidence type="ECO:0000256" key="1">
    <source>
        <dbReference type="ARBA" id="ARBA00022737"/>
    </source>
</evidence>
<dbReference type="GO" id="GO:0004842">
    <property type="term" value="F:ubiquitin-protein transferase activity"/>
    <property type="evidence" value="ECO:0007669"/>
    <property type="project" value="TreeGrafter"/>
</dbReference>
<keyword evidence="2 3" id="KW-0040">ANK repeat</keyword>
<dbReference type="PANTHER" id="PTHR24171:SF8">
    <property type="entry name" value="BRCA1-ASSOCIATED RING DOMAIN PROTEIN 1"/>
    <property type="match status" value="1"/>
</dbReference>
<name>A0A1F8H4U8_9BACT</name>
<dbReference type="Gene3D" id="1.25.40.20">
    <property type="entry name" value="Ankyrin repeat-containing domain"/>
    <property type="match status" value="1"/>
</dbReference>
<sequence length="204" mass="22367">MNRKTDRRMPAIVVFLAVVAFGLLGFVGIFSAANPPSEGDIFFAISRGDNELLRQILEKDSLAVYRLNESSRSTPLIEAVRGGNFNAAVMLVIAGAPVNSDDAGGWTPLHYAVMSNQGRFAKLLLRKGADVAAPDWRGVTPWHLAETLEMKELLRRYVVGEPPRLPNDSGETSHEATPFKLEDDQDMVIPLISNLGRPPETVEI</sequence>
<dbReference type="InterPro" id="IPR036770">
    <property type="entry name" value="Ankyrin_rpt-contain_sf"/>
</dbReference>
<dbReference type="GO" id="GO:0085020">
    <property type="term" value="P:protein K6-linked ubiquitination"/>
    <property type="evidence" value="ECO:0007669"/>
    <property type="project" value="TreeGrafter"/>
</dbReference>
<dbReference type="InterPro" id="IPR002110">
    <property type="entry name" value="Ankyrin_rpt"/>
</dbReference>
<dbReference type="STRING" id="1802707.A3J01_01525"/>
<evidence type="ECO:0000313" key="5">
    <source>
        <dbReference type="Proteomes" id="UP000177609"/>
    </source>
</evidence>
<keyword evidence="1" id="KW-0677">Repeat</keyword>
<dbReference type="PANTHER" id="PTHR24171">
    <property type="entry name" value="ANKYRIN REPEAT DOMAIN-CONTAINING PROTEIN 39-RELATED"/>
    <property type="match status" value="1"/>
</dbReference>
<reference evidence="4 5" key="1">
    <citation type="journal article" date="2016" name="Nat. Commun.">
        <title>Thousands of microbial genomes shed light on interconnected biogeochemical processes in an aquifer system.</title>
        <authorList>
            <person name="Anantharaman K."/>
            <person name="Brown C.T."/>
            <person name="Hug L.A."/>
            <person name="Sharon I."/>
            <person name="Castelle C.J."/>
            <person name="Probst A.J."/>
            <person name="Thomas B.C."/>
            <person name="Singh A."/>
            <person name="Wilkins M.J."/>
            <person name="Karaoz U."/>
            <person name="Brodie E.L."/>
            <person name="Williams K.H."/>
            <person name="Hubbard S.S."/>
            <person name="Banfield J.F."/>
        </authorList>
    </citation>
    <scope>NUCLEOTIDE SEQUENCE [LARGE SCALE GENOMIC DNA]</scope>
</reference>
<evidence type="ECO:0000256" key="3">
    <source>
        <dbReference type="PROSITE-ProRule" id="PRU00023"/>
    </source>
</evidence>
<dbReference type="EMBL" id="MGKV01000001">
    <property type="protein sequence ID" value="OGN32623.1"/>
    <property type="molecule type" value="Genomic_DNA"/>
</dbReference>
<evidence type="ECO:0000313" key="4">
    <source>
        <dbReference type="EMBL" id="OGN32623.1"/>
    </source>
</evidence>
<feature type="repeat" description="ANK" evidence="3">
    <location>
        <begin position="71"/>
        <end position="103"/>
    </location>
</feature>
<accession>A0A1F8H4U8</accession>
<dbReference type="SMART" id="SM00248">
    <property type="entry name" value="ANK"/>
    <property type="match status" value="2"/>
</dbReference>